<keyword evidence="2" id="KW-1185">Reference proteome</keyword>
<comment type="caution">
    <text evidence="1">The sequence shown here is derived from an EMBL/GenBank/DDBJ whole genome shotgun (WGS) entry which is preliminary data.</text>
</comment>
<dbReference type="OrthoDB" id="42889at2759"/>
<dbReference type="AlphaFoldDB" id="A0A4Q4RJU0"/>
<dbReference type="PANTHER" id="PTHR13271">
    <property type="entry name" value="UNCHARACTERIZED PUTATIVE METHYLTRANSFERASE"/>
    <property type="match status" value="1"/>
</dbReference>
<protein>
    <submittedName>
        <fullName evidence="1">Uncharacterized protein</fullName>
    </submittedName>
</protein>
<sequence length="352" mass="40432">MEQRLEAESSFWFPYIRLLPDMESMTTPLWFNDNELTFLKGTNLFSNQTPFEQTSLGLRQEAYRKQWQLGVQVLESLGESRDRYSWDLFRWSATIFSSRSFASDLFTAARTSNATSPILYPVLDIFNHKLGAQVSWKFERGNFTLSLQTTVKQGQQIFNNYSAKGNEELLLGFGFCIPDNPHDRVAVRIGQVEPFVHTRLRKILPDHWRSELWKSEESVFYISLKLHNGGEPSKAHDIPKLKCLEHIPAELTKSVYIIVDAYAENVVFENAFVKSKQVWANTVDVLLTTLERSLQEIHQWDSELTDCTMTSGAKAASVYREGQMKILQAVTSELRAFLTPLRTGAINILDLF</sequence>
<proteinExistence type="predicted"/>
<name>A0A4Q4RJU0_9PLEO</name>
<dbReference type="PANTHER" id="PTHR13271:SF147">
    <property type="entry name" value="PROTEIN-LYSINE N-METHYLTRANSFERASE EFM1-RELATED"/>
    <property type="match status" value="1"/>
</dbReference>
<dbReference type="Gene3D" id="3.90.1410.10">
    <property type="entry name" value="set domain protein methyltransferase, domain 1"/>
    <property type="match status" value="1"/>
</dbReference>
<dbReference type="InterPro" id="IPR050600">
    <property type="entry name" value="SETD3_SETD6_MTase"/>
</dbReference>
<evidence type="ECO:0000313" key="2">
    <source>
        <dbReference type="Proteomes" id="UP000293823"/>
    </source>
</evidence>
<dbReference type="GO" id="GO:0016279">
    <property type="term" value="F:protein-lysine N-methyltransferase activity"/>
    <property type="evidence" value="ECO:0007669"/>
    <property type="project" value="TreeGrafter"/>
</dbReference>
<evidence type="ECO:0000313" key="1">
    <source>
        <dbReference type="EMBL" id="RYO57114.1"/>
    </source>
</evidence>
<dbReference type="SUPFAM" id="SSF82199">
    <property type="entry name" value="SET domain"/>
    <property type="match status" value="1"/>
</dbReference>
<dbReference type="InterPro" id="IPR046341">
    <property type="entry name" value="SET_dom_sf"/>
</dbReference>
<dbReference type="GO" id="GO:0005634">
    <property type="term" value="C:nucleus"/>
    <property type="evidence" value="ECO:0007669"/>
    <property type="project" value="TreeGrafter"/>
</dbReference>
<reference evidence="2" key="1">
    <citation type="journal article" date="2019" name="bioRxiv">
        <title>Genomics, evolutionary history and diagnostics of the Alternaria alternata species group including apple and Asian pear pathotypes.</title>
        <authorList>
            <person name="Armitage A.D."/>
            <person name="Cockerton H.M."/>
            <person name="Sreenivasaprasad S."/>
            <person name="Woodhall J.W."/>
            <person name="Lane C.R."/>
            <person name="Harrison R.J."/>
            <person name="Clarkson J.P."/>
        </authorList>
    </citation>
    <scope>NUCLEOTIDE SEQUENCE [LARGE SCALE GENOMIC DNA]</scope>
    <source>
        <strain evidence="2">RGR 97.0016</strain>
    </source>
</reference>
<organism evidence="1 2">
    <name type="scientific">Alternaria arborescens</name>
    <dbReference type="NCBI Taxonomy" id="156630"/>
    <lineage>
        <taxon>Eukaryota</taxon>
        <taxon>Fungi</taxon>
        <taxon>Dikarya</taxon>
        <taxon>Ascomycota</taxon>
        <taxon>Pezizomycotina</taxon>
        <taxon>Dothideomycetes</taxon>
        <taxon>Pleosporomycetidae</taxon>
        <taxon>Pleosporales</taxon>
        <taxon>Pleosporineae</taxon>
        <taxon>Pleosporaceae</taxon>
        <taxon>Alternaria</taxon>
        <taxon>Alternaria sect. Alternaria</taxon>
    </lineage>
</organism>
<dbReference type="Proteomes" id="UP000293823">
    <property type="component" value="Unassembled WGS sequence"/>
</dbReference>
<accession>A0A4Q4RJU0</accession>
<gene>
    <name evidence="1" type="ORF">AA0113_g8246</name>
</gene>
<dbReference type="EMBL" id="PEJP01000033">
    <property type="protein sequence ID" value="RYO57114.1"/>
    <property type="molecule type" value="Genomic_DNA"/>
</dbReference>